<feature type="transmembrane region" description="Helical" evidence="7">
    <location>
        <begin position="159"/>
        <end position="181"/>
    </location>
</feature>
<keyword evidence="9" id="KW-0560">Oxidoreductase</keyword>
<dbReference type="Proteomes" id="UP000007102">
    <property type="component" value="Chromosome"/>
</dbReference>
<dbReference type="OrthoDB" id="9807568at2"/>
<sequence length="485" mass="54048">MILLSMILVPILAAPFAYIGEKINKSIPKYLSLSIGIFLGLSTIYLLLNYPNKGFAFEEFYKIYPPFDFNLHLAVDGISLILLSVTAFLAITVTLSSWNVEKPGAYFFLVLIFLGPMVGVFTSLNLLWFFIFWEFTLVPMFFHIGIWGAENRIYAAMKFFIYTHLASIFLLLGIIILFLNTHTFDFTNLFGVNLEPGIAKLVWVLMFIGFAVKMPVVPFHTWLPDAHVQAPSPISVFLAGLLLKMGAYGLLRWEIFMLPETSKFFAPLMAFIAVLTIFYAGFRALAEDHIKKMVAYSSINHMGFVLLGLSAITAAGISAAIYEMVGHALIISLLFMIAGYIHSKTHTWYISELGGLMKKIPGLMTMFVIGVLAAVGLPGTAGFIGEITVVIAAFDYYGWIMIIVPLASALSAGFFMWMLQRAVFGPLKECFKDLKSLKELPLIENIPLVMYIVAFIVIGIVPSLVFNLYNPVVDAFAQLFNLNRG</sequence>
<dbReference type="InParanoid" id="F0S0M4"/>
<dbReference type="AlphaFoldDB" id="F0S0M4"/>
<dbReference type="GO" id="GO:0016020">
    <property type="term" value="C:membrane"/>
    <property type="evidence" value="ECO:0007669"/>
    <property type="project" value="UniProtKB-SubCell"/>
</dbReference>
<keyword evidence="3 6" id="KW-0812">Transmembrane</keyword>
<keyword evidence="10" id="KW-1185">Reference proteome</keyword>
<dbReference type="PANTHER" id="PTHR43507:SF1">
    <property type="entry name" value="NADH-UBIQUINONE OXIDOREDUCTASE CHAIN 4"/>
    <property type="match status" value="1"/>
</dbReference>
<dbReference type="EMBL" id="CP002543">
    <property type="protein sequence ID" value="ADY73827.1"/>
    <property type="molecule type" value="Genomic_DNA"/>
</dbReference>
<gene>
    <name evidence="9" type="ordered locus">Dester_1191</name>
</gene>
<dbReference type="STRING" id="868864.Dester_1191"/>
<evidence type="ECO:0000256" key="6">
    <source>
        <dbReference type="RuleBase" id="RU000320"/>
    </source>
</evidence>
<dbReference type="InterPro" id="IPR010227">
    <property type="entry name" value="NADH_Q_OxRdtase_chainM/4"/>
</dbReference>
<feature type="transmembrane region" description="Helical" evidence="7">
    <location>
        <begin position="234"/>
        <end position="252"/>
    </location>
</feature>
<dbReference type="GO" id="GO:0012505">
    <property type="term" value="C:endomembrane system"/>
    <property type="evidence" value="ECO:0007669"/>
    <property type="project" value="UniProtKB-SubCell"/>
</dbReference>
<evidence type="ECO:0000259" key="8">
    <source>
        <dbReference type="Pfam" id="PF00361"/>
    </source>
</evidence>
<feature type="transmembrane region" description="Helical" evidence="7">
    <location>
        <begin position="264"/>
        <end position="282"/>
    </location>
</feature>
<dbReference type="InterPro" id="IPR001750">
    <property type="entry name" value="ND/Mrp_TM"/>
</dbReference>
<feature type="transmembrane region" description="Helical" evidence="7">
    <location>
        <begin position="201"/>
        <end position="222"/>
    </location>
</feature>
<dbReference type="NCBIfam" id="TIGR01972">
    <property type="entry name" value="NDH_I_M"/>
    <property type="match status" value="1"/>
</dbReference>
<accession>F0S0M4</accession>
<feature type="transmembrane region" description="Helical" evidence="7">
    <location>
        <begin position="448"/>
        <end position="469"/>
    </location>
</feature>
<organism evidence="9 10">
    <name type="scientific">Desulfurobacterium thermolithotrophum (strain DSM 11699 / BSA)</name>
    <dbReference type="NCBI Taxonomy" id="868864"/>
    <lineage>
        <taxon>Bacteria</taxon>
        <taxon>Pseudomonadati</taxon>
        <taxon>Aquificota</taxon>
        <taxon>Aquificia</taxon>
        <taxon>Desulfurobacteriales</taxon>
        <taxon>Desulfurobacteriaceae</taxon>
        <taxon>Desulfurobacterium</taxon>
    </lineage>
</organism>
<dbReference type="KEGG" id="dte:Dester_1191"/>
<evidence type="ECO:0000256" key="2">
    <source>
        <dbReference type="ARBA" id="ARBA00009025"/>
    </source>
</evidence>
<name>F0S0M4_DESTD</name>
<proteinExistence type="inferred from homology"/>
<dbReference type="FunCoup" id="F0S0M4">
    <property type="interactions" value="109"/>
</dbReference>
<dbReference type="InterPro" id="IPR003918">
    <property type="entry name" value="NADH_UbQ_OxRdtase"/>
</dbReference>
<dbReference type="GO" id="GO:0048039">
    <property type="term" value="F:ubiquinone binding"/>
    <property type="evidence" value="ECO:0007669"/>
    <property type="project" value="TreeGrafter"/>
</dbReference>
<dbReference type="RefSeq" id="WP_013638778.1">
    <property type="nucleotide sequence ID" value="NC_015185.1"/>
</dbReference>
<feature type="transmembrane region" description="Helical" evidence="7">
    <location>
        <begin position="29"/>
        <end position="48"/>
    </location>
</feature>
<dbReference type="PANTHER" id="PTHR43507">
    <property type="entry name" value="NADH-UBIQUINONE OXIDOREDUCTASE CHAIN 4"/>
    <property type="match status" value="1"/>
</dbReference>
<evidence type="ECO:0000256" key="3">
    <source>
        <dbReference type="ARBA" id="ARBA00022692"/>
    </source>
</evidence>
<dbReference type="EC" id="1.6.99.5" evidence="9"/>
<dbReference type="GO" id="GO:0015990">
    <property type="term" value="P:electron transport coupled proton transport"/>
    <property type="evidence" value="ECO:0007669"/>
    <property type="project" value="TreeGrafter"/>
</dbReference>
<feature type="transmembrane region" description="Helical" evidence="7">
    <location>
        <begin position="324"/>
        <end position="342"/>
    </location>
</feature>
<evidence type="ECO:0000256" key="1">
    <source>
        <dbReference type="ARBA" id="ARBA00004127"/>
    </source>
</evidence>
<feature type="transmembrane region" description="Helical" evidence="7">
    <location>
        <begin position="69"/>
        <end position="93"/>
    </location>
</feature>
<dbReference type="Pfam" id="PF00361">
    <property type="entry name" value="Proton_antipo_M"/>
    <property type="match status" value="1"/>
</dbReference>
<comment type="subcellular location">
    <subcellularLocation>
        <location evidence="1">Endomembrane system</location>
        <topology evidence="1">Multi-pass membrane protein</topology>
    </subcellularLocation>
    <subcellularLocation>
        <location evidence="6">Membrane</location>
        <topology evidence="6">Multi-pass membrane protein</topology>
    </subcellularLocation>
</comment>
<evidence type="ECO:0000256" key="7">
    <source>
        <dbReference type="SAM" id="Phobius"/>
    </source>
</evidence>
<evidence type="ECO:0000256" key="4">
    <source>
        <dbReference type="ARBA" id="ARBA00022989"/>
    </source>
</evidence>
<dbReference type="PRINTS" id="PR01437">
    <property type="entry name" value="NUOXDRDTASE4"/>
</dbReference>
<dbReference type="GO" id="GO:0003954">
    <property type="term" value="F:NADH dehydrogenase activity"/>
    <property type="evidence" value="ECO:0007669"/>
    <property type="project" value="TreeGrafter"/>
</dbReference>
<feature type="transmembrane region" description="Helical" evidence="7">
    <location>
        <begin position="396"/>
        <end position="419"/>
    </location>
</feature>
<feature type="transmembrane region" description="Helical" evidence="7">
    <location>
        <begin position="105"/>
        <end position="138"/>
    </location>
</feature>
<evidence type="ECO:0000313" key="9">
    <source>
        <dbReference type="EMBL" id="ADY73827.1"/>
    </source>
</evidence>
<dbReference type="HOGENOM" id="CLU_007100_4_4_0"/>
<protein>
    <submittedName>
        <fullName evidence="9">Proton-translocating NADH-quinone oxidoreductase, chain M</fullName>
        <ecNumber evidence="9">1.6.99.5</ecNumber>
    </submittedName>
</protein>
<comment type="similarity">
    <text evidence="2">Belongs to the complex I subunit 4 family.</text>
</comment>
<dbReference type="eggNOG" id="COG1008">
    <property type="taxonomic scope" value="Bacteria"/>
</dbReference>
<keyword evidence="5 7" id="KW-0472">Membrane</keyword>
<evidence type="ECO:0000313" key="10">
    <source>
        <dbReference type="Proteomes" id="UP000007102"/>
    </source>
</evidence>
<feature type="transmembrane region" description="Helical" evidence="7">
    <location>
        <begin position="363"/>
        <end position="384"/>
    </location>
</feature>
<evidence type="ECO:0000256" key="5">
    <source>
        <dbReference type="ARBA" id="ARBA00023136"/>
    </source>
</evidence>
<feature type="domain" description="NADH:quinone oxidoreductase/Mrp antiporter transmembrane" evidence="8">
    <location>
        <begin position="123"/>
        <end position="408"/>
    </location>
</feature>
<reference evidence="9 10" key="1">
    <citation type="journal article" date="2011" name="Stand. Genomic Sci.">
        <title>Complete genome sequence of the thermophilic sulfur-reducer Desulfurobacterium thermolithotrophum type strain (BSA(T)) from a deep-sea hydrothermal vent.</title>
        <authorList>
            <person name="Goker M."/>
            <person name="Daligault H."/>
            <person name="Mwirichia R."/>
            <person name="Lapidus A."/>
            <person name="Lucas S."/>
            <person name="Deshpande S."/>
            <person name="Pagani I."/>
            <person name="Tapia R."/>
            <person name="Cheng J.F."/>
            <person name="Goodwin L."/>
            <person name="Pitluck S."/>
            <person name="Liolios K."/>
            <person name="Ivanova N."/>
            <person name="Mavromatis K."/>
            <person name="Mikhailova N."/>
            <person name="Pati A."/>
            <person name="Chen A."/>
            <person name="Palaniappan K."/>
            <person name="Han C."/>
            <person name="Land M."/>
            <person name="Hauser L."/>
            <person name="Pan C."/>
            <person name="Brambilla E.M."/>
            <person name="Rohde M."/>
            <person name="Spring S."/>
            <person name="Sikorski J."/>
            <person name="Wirth R."/>
            <person name="Detter J.C."/>
            <person name="Woyke T."/>
            <person name="Bristow J."/>
            <person name="Eisen J.A."/>
            <person name="Markowitz V."/>
            <person name="Hugenholtz P."/>
            <person name="Kyrpides N.C."/>
            <person name="Klenk H.P."/>
        </authorList>
    </citation>
    <scope>NUCLEOTIDE SEQUENCE [LARGE SCALE GENOMIC DNA]</scope>
    <source>
        <strain evidence="10">DSM 11699 / BSA</strain>
    </source>
</reference>
<dbReference type="GO" id="GO:0008137">
    <property type="term" value="F:NADH dehydrogenase (ubiquinone) activity"/>
    <property type="evidence" value="ECO:0007669"/>
    <property type="project" value="InterPro"/>
</dbReference>
<feature type="transmembrane region" description="Helical" evidence="7">
    <location>
        <begin position="294"/>
        <end position="318"/>
    </location>
</feature>
<reference evidence="10" key="2">
    <citation type="submission" date="2011-02" db="EMBL/GenBank/DDBJ databases">
        <title>The complete genome of Desulfurobacterium thermolithotrophum DSM 11699.</title>
        <authorList>
            <consortium name="US DOE Joint Genome Institute (JGI-PGF)"/>
            <person name="Lucas S."/>
            <person name="Copeland A."/>
            <person name="Lapidus A."/>
            <person name="Bruce D."/>
            <person name="Goodwin L."/>
            <person name="Pitluck S."/>
            <person name="Kyrpides N."/>
            <person name="Mavromatis K."/>
            <person name="Pagani I."/>
            <person name="Ivanova N."/>
            <person name="Mikhailova N."/>
            <person name="Daligault H."/>
            <person name="Detter J.C."/>
            <person name="Tapia R."/>
            <person name="Han C."/>
            <person name="Land M."/>
            <person name="Hauser L."/>
            <person name="Markowitz V."/>
            <person name="Cheng J.-F."/>
            <person name="Hugenholtz P."/>
            <person name="Woyke T."/>
            <person name="Wu D."/>
            <person name="Spring S."/>
            <person name="Brambilla E."/>
            <person name="Klenk H.-P."/>
            <person name="Eisen J.A."/>
        </authorList>
    </citation>
    <scope>NUCLEOTIDE SEQUENCE [LARGE SCALE GENOMIC DNA]</scope>
    <source>
        <strain evidence="10">DSM 11699 / BSA</strain>
    </source>
</reference>
<dbReference type="GO" id="GO:0042773">
    <property type="term" value="P:ATP synthesis coupled electron transport"/>
    <property type="evidence" value="ECO:0007669"/>
    <property type="project" value="InterPro"/>
</dbReference>
<keyword evidence="4 7" id="KW-1133">Transmembrane helix</keyword>